<reference evidence="5" key="1">
    <citation type="journal article" date="2019" name="Environ. Microbiol.">
        <title>Fungal ecological strategies reflected in gene transcription - a case study of two litter decomposers.</title>
        <authorList>
            <person name="Barbi F."/>
            <person name="Kohler A."/>
            <person name="Barry K."/>
            <person name="Baskaran P."/>
            <person name="Daum C."/>
            <person name="Fauchery L."/>
            <person name="Ihrmark K."/>
            <person name="Kuo A."/>
            <person name="LaButti K."/>
            <person name="Lipzen A."/>
            <person name="Morin E."/>
            <person name="Grigoriev I.V."/>
            <person name="Henrissat B."/>
            <person name="Lindahl B."/>
            <person name="Martin F."/>
        </authorList>
    </citation>
    <scope>NUCLEOTIDE SEQUENCE</scope>
    <source>
        <strain evidence="5">JB14</strain>
    </source>
</reference>
<accession>A0A6A4H6B3</accession>
<feature type="domain" description="CCHC-type" evidence="4">
    <location>
        <begin position="260"/>
        <end position="274"/>
    </location>
</feature>
<evidence type="ECO:0000259" key="4">
    <source>
        <dbReference type="PROSITE" id="PS50158"/>
    </source>
</evidence>
<dbReference type="EMBL" id="ML769585">
    <property type="protein sequence ID" value="KAE9392884.1"/>
    <property type="molecule type" value="Genomic_DNA"/>
</dbReference>
<evidence type="ECO:0000313" key="6">
    <source>
        <dbReference type="Proteomes" id="UP000799118"/>
    </source>
</evidence>
<keyword evidence="2" id="KW-0862">Zinc</keyword>
<dbReference type="Proteomes" id="UP000799118">
    <property type="component" value="Unassembled WGS sequence"/>
</dbReference>
<keyword evidence="6" id="KW-1185">Reference proteome</keyword>
<dbReference type="InterPro" id="IPR036875">
    <property type="entry name" value="Znf_CCHC_sf"/>
</dbReference>
<evidence type="ECO:0000256" key="1">
    <source>
        <dbReference type="ARBA" id="ARBA00022664"/>
    </source>
</evidence>
<dbReference type="GO" id="GO:0006397">
    <property type="term" value="P:mRNA processing"/>
    <property type="evidence" value="ECO:0007669"/>
    <property type="project" value="UniProtKB-KW"/>
</dbReference>
<keyword evidence="1" id="KW-0507">mRNA processing</keyword>
<dbReference type="GO" id="GO:0008270">
    <property type="term" value="F:zinc ion binding"/>
    <property type="evidence" value="ECO:0007669"/>
    <property type="project" value="UniProtKB-KW"/>
</dbReference>
<feature type="region of interest" description="Disordered" evidence="3">
    <location>
        <begin position="337"/>
        <end position="356"/>
    </location>
</feature>
<dbReference type="Pfam" id="PF14223">
    <property type="entry name" value="Retrotran_gag_2"/>
    <property type="match status" value="1"/>
</dbReference>
<evidence type="ECO:0000313" key="5">
    <source>
        <dbReference type="EMBL" id="KAE9392884.1"/>
    </source>
</evidence>
<dbReference type="Pfam" id="PF00098">
    <property type="entry name" value="zf-CCHC"/>
    <property type="match status" value="1"/>
</dbReference>
<sequence length="356" mass="38881">MASNGAIPPPIPEVSADLKFDGGVKVSSDTLMDPSLNLLPVRLFLLRLLLPPATTTTSATTTASTPTPSDTSKATAVFSLTPSLEEWVFRNDRAKGIVESHIDDLPSLMPSVDDKTAKEVFDTLDKEFAKKDGMRKVLTERRLRSFVFREAEPIDEFFKQLREIRKEALEAGNVIEDKTFQEIVIAAFPMLAFDSIIQNITANESLYPSSASVIQQITFQYSRVENRPDAVVAGDRIAHAHVAVSPHAALMAQSGNSDKKCHNCGRTGHIKDDCFRKGGGKEGQYPAWWRGKKDTTIPSPGLPSATPSTSLAIGELTQHYGMAAMTKDSDPGELFTDSGRLTTSSKPRQLPDIYGL</sequence>
<dbReference type="InterPro" id="IPR001878">
    <property type="entry name" value="Znf_CCHC"/>
</dbReference>
<dbReference type="PROSITE" id="PS50158">
    <property type="entry name" value="ZF_CCHC"/>
    <property type="match status" value="1"/>
</dbReference>
<keyword evidence="2" id="KW-0863">Zinc-finger</keyword>
<dbReference type="GO" id="GO:0003676">
    <property type="term" value="F:nucleic acid binding"/>
    <property type="evidence" value="ECO:0007669"/>
    <property type="project" value="InterPro"/>
</dbReference>
<proteinExistence type="predicted"/>
<keyword evidence="2" id="KW-0479">Metal-binding</keyword>
<dbReference type="SUPFAM" id="SSF57756">
    <property type="entry name" value="Retrovirus zinc finger-like domains"/>
    <property type="match status" value="1"/>
</dbReference>
<evidence type="ECO:0000256" key="2">
    <source>
        <dbReference type="PROSITE-ProRule" id="PRU00047"/>
    </source>
</evidence>
<organism evidence="5 6">
    <name type="scientific">Gymnopus androsaceus JB14</name>
    <dbReference type="NCBI Taxonomy" id="1447944"/>
    <lineage>
        <taxon>Eukaryota</taxon>
        <taxon>Fungi</taxon>
        <taxon>Dikarya</taxon>
        <taxon>Basidiomycota</taxon>
        <taxon>Agaricomycotina</taxon>
        <taxon>Agaricomycetes</taxon>
        <taxon>Agaricomycetidae</taxon>
        <taxon>Agaricales</taxon>
        <taxon>Marasmiineae</taxon>
        <taxon>Omphalotaceae</taxon>
        <taxon>Gymnopus</taxon>
    </lineage>
</organism>
<dbReference type="OrthoDB" id="2692435at2759"/>
<gene>
    <name evidence="5" type="ORF">BT96DRAFT_999927</name>
</gene>
<name>A0A6A4H6B3_9AGAR</name>
<protein>
    <recommendedName>
        <fullName evidence="4">CCHC-type domain-containing protein</fullName>
    </recommendedName>
</protein>
<evidence type="ECO:0000256" key="3">
    <source>
        <dbReference type="SAM" id="MobiDB-lite"/>
    </source>
</evidence>
<dbReference type="AlphaFoldDB" id="A0A6A4H6B3"/>